<reference evidence="10 11" key="1">
    <citation type="journal article" date="2023" name="Plant Biotechnol. J.">
        <title>Chromosome-level wild Hevea brasiliensis genome provides new tools for genomic-assisted breeding and valuable loci to elevate rubber yield.</title>
        <authorList>
            <person name="Cheng H."/>
            <person name="Song X."/>
            <person name="Hu Y."/>
            <person name="Wu T."/>
            <person name="Yang Q."/>
            <person name="An Z."/>
            <person name="Feng S."/>
            <person name="Deng Z."/>
            <person name="Wu W."/>
            <person name="Zeng X."/>
            <person name="Tu M."/>
            <person name="Wang X."/>
            <person name="Huang H."/>
        </authorList>
    </citation>
    <scope>NUCLEOTIDE SEQUENCE [LARGE SCALE GENOMIC DNA]</scope>
    <source>
        <strain evidence="10">MT/VB/25A 57/8</strain>
    </source>
</reference>
<evidence type="ECO:0000256" key="5">
    <source>
        <dbReference type="PROSITE-ProRule" id="PRU00134"/>
    </source>
</evidence>
<feature type="region of interest" description="Disordered" evidence="6">
    <location>
        <begin position="1028"/>
        <end position="1058"/>
    </location>
</feature>
<keyword evidence="11" id="KW-1185">Reference proteome</keyword>
<dbReference type="CDD" id="cd02661">
    <property type="entry name" value="Peptidase_C19E"/>
    <property type="match status" value="1"/>
</dbReference>
<dbReference type="PANTHER" id="PTHR24006:SF874">
    <property type="entry name" value="UBIQUITIN CARBOXYL-TERMINAL HYDROLASE 16"/>
    <property type="match status" value="1"/>
</dbReference>
<organism evidence="10 11">
    <name type="scientific">Hevea brasiliensis</name>
    <name type="common">Para rubber tree</name>
    <name type="synonym">Siphonia brasiliensis</name>
    <dbReference type="NCBI Taxonomy" id="3981"/>
    <lineage>
        <taxon>Eukaryota</taxon>
        <taxon>Viridiplantae</taxon>
        <taxon>Streptophyta</taxon>
        <taxon>Embryophyta</taxon>
        <taxon>Tracheophyta</taxon>
        <taxon>Spermatophyta</taxon>
        <taxon>Magnoliopsida</taxon>
        <taxon>eudicotyledons</taxon>
        <taxon>Gunneridae</taxon>
        <taxon>Pentapetalae</taxon>
        <taxon>rosids</taxon>
        <taxon>fabids</taxon>
        <taxon>Malpighiales</taxon>
        <taxon>Euphorbiaceae</taxon>
        <taxon>Crotonoideae</taxon>
        <taxon>Micrandreae</taxon>
        <taxon>Hevea</taxon>
    </lineage>
</organism>
<feature type="region of interest" description="Disordered" evidence="6">
    <location>
        <begin position="478"/>
        <end position="497"/>
    </location>
</feature>
<accession>A0ABQ9LGX9</accession>
<evidence type="ECO:0000256" key="2">
    <source>
        <dbReference type="ARBA" id="ARBA00022723"/>
    </source>
</evidence>
<evidence type="ECO:0000256" key="6">
    <source>
        <dbReference type="SAM" id="MobiDB-lite"/>
    </source>
</evidence>
<dbReference type="PROSITE" id="PS50865">
    <property type="entry name" value="ZF_MYND_2"/>
    <property type="match status" value="1"/>
</dbReference>
<dbReference type="InterPro" id="IPR028889">
    <property type="entry name" value="USP"/>
</dbReference>
<feature type="compositionally biased region" description="Polar residues" evidence="6">
    <location>
        <begin position="927"/>
        <end position="937"/>
    </location>
</feature>
<dbReference type="InterPro" id="IPR002893">
    <property type="entry name" value="Znf_MYND"/>
</dbReference>
<feature type="compositionally biased region" description="Basic and acidic residues" evidence="6">
    <location>
        <begin position="429"/>
        <end position="439"/>
    </location>
</feature>
<evidence type="ECO:0000256" key="1">
    <source>
        <dbReference type="ARBA" id="ARBA00009085"/>
    </source>
</evidence>
<feature type="region of interest" description="Disordered" evidence="6">
    <location>
        <begin position="394"/>
        <end position="443"/>
    </location>
</feature>
<feature type="compositionally biased region" description="Low complexity" evidence="6">
    <location>
        <begin position="981"/>
        <end position="1001"/>
    </location>
</feature>
<feature type="domain" description="USP" evidence="8">
    <location>
        <begin position="598"/>
        <end position="903"/>
    </location>
</feature>
<dbReference type="SUPFAM" id="SSF144232">
    <property type="entry name" value="HIT/MYND zinc finger-like"/>
    <property type="match status" value="1"/>
</dbReference>
<feature type="compositionally biased region" description="Polar residues" evidence="6">
    <location>
        <begin position="144"/>
        <end position="167"/>
    </location>
</feature>
<comment type="caution">
    <text evidence="10">The sequence shown here is derived from an EMBL/GenBank/DDBJ whole genome shotgun (WGS) entry which is preliminary data.</text>
</comment>
<dbReference type="Proteomes" id="UP001174677">
    <property type="component" value="Chromosome 12"/>
</dbReference>
<keyword evidence="3 5" id="KW-0863">Zinc-finger</keyword>
<dbReference type="InterPro" id="IPR050164">
    <property type="entry name" value="Peptidase_C19"/>
</dbReference>
<name>A0ABQ9LGX9_HEVBR</name>
<evidence type="ECO:0000256" key="4">
    <source>
        <dbReference type="ARBA" id="ARBA00022833"/>
    </source>
</evidence>
<dbReference type="SUPFAM" id="SSF54001">
    <property type="entry name" value="Cysteine proteinases"/>
    <property type="match status" value="1"/>
</dbReference>
<feature type="compositionally biased region" description="Low complexity" evidence="6">
    <location>
        <begin position="212"/>
        <end position="234"/>
    </location>
</feature>
<feature type="compositionally biased region" description="Low complexity" evidence="6">
    <location>
        <begin position="1029"/>
        <end position="1044"/>
    </location>
</feature>
<keyword evidence="7" id="KW-0472">Membrane</keyword>
<feature type="compositionally biased region" description="Low complexity" evidence="6">
    <location>
        <begin position="190"/>
        <end position="203"/>
    </location>
</feature>
<gene>
    <name evidence="10" type="ORF">P3X46_021230</name>
</gene>
<dbReference type="Pfam" id="PF01753">
    <property type="entry name" value="zf-MYND"/>
    <property type="match status" value="1"/>
</dbReference>
<evidence type="ECO:0000259" key="8">
    <source>
        <dbReference type="PROSITE" id="PS50235"/>
    </source>
</evidence>
<dbReference type="InterPro" id="IPR001394">
    <property type="entry name" value="Peptidase_C19_UCH"/>
</dbReference>
<evidence type="ECO:0000259" key="9">
    <source>
        <dbReference type="PROSITE" id="PS50865"/>
    </source>
</evidence>
<keyword evidence="7" id="KW-1133">Transmembrane helix</keyword>
<sequence length="1120" mass="121966">MLVTGDLGFSSLILLLCVVFPVIAFLIRRKWRFSVARQEEIKRLLVLASEEAARAELEATVSYGAVSVSRNSYQCAVCYSPTTTRCARCKAVRYCSGKCQIIHWRQGHKEECCPPSATSHINDDGGNSSQKLAKQDQDDIYDSRNGNAPVKTSSEVHVLSNTSSTQGDPHVKGDDIKVGSVGDTEGTSISESLGTSFSGFSTSPAGGESSDDVSVSESISSNDVSVSESISSNEPEGSDGQISFHTATDVLVPGLNKVDQTKPLSPKFVRLIDSVDSNKFSKLSKSKSGSNGGENWYASTHTSGQSIIARNKVSITQPGNVSSGFWDRTLSSVMSSNAVQADPDLLSSSKAADSKLSDSESFLHFKFHLSGCNVPSSNSQCSEVKGIRSDDAHQAVLGNGSPVDGAASSENTHDDPLKVRRSTSVSCEKSSHHMDKESSDYLNVPKTTEMKSLPSSSSYAHLPSNSEAALRAVDSNLSKSNDLKSPSLHSHRSDVSVNNTVSTSYLSKSRVSFSASQTHLASRDNGHSVLNVKSGKLDNVEAEALTTSPTISGLKSSMRKVVDQLRGPKSGKYSDKGLFSYDYFVKLYASNKVELRPCGLINCGNSCYANAVLQCLSFTPPLTAYFVQGLHSKQCVNKEWCFTCEFERLILKAKEGISPLSPIGILSQLQSLGSHLGSGREEDAHEFLRYAIDTMQSVCLKEAGVNALGSFEEETTLIGLTFGGYLRSKIKCMKCHYKSERHEKIMDLTVEIEGDIGKLEDALRRFTSTEILDGDNKYQCSRCKSYEKAKKKLTVLEAPNVLTIALKRFQSGKFGKLNKSIRFPEILDLAPYMSGTSDKSPIYRLYGVVVHLDIMNASFSGHYVCYVKNVQNKWFKIDDSTVTPVELERVLTKGAYMLLYARCSPRAPGLIRNRVASPDPKIKGSPSRINAKNTALNSRSTSSHSSAVRLHPNSIPPDRLAGVESFYLKFHRLQKILGEDSSSDNYSFSSSNSDEGSCSTESTRDSMSTDDLSDYIFGGCSNSRRNTLDSDTCSSSSSSPLYSRRSPETRRSRIDHADSAMEGGDWEVKGGDPFLLSDRSKQFRKLGSSSSCREIDSKLGLVNPVKSGVSFRRSMSERAD</sequence>
<dbReference type="Gene3D" id="3.90.70.10">
    <property type="entry name" value="Cysteine proteinases"/>
    <property type="match status" value="1"/>
</dbReference>
<feature type="compositionally biased region" description="Polar residues" evidence="6">
    <location>
        <begin position="478"/>
        <end position="488"/>
    </location>
</feature>
<dbReference type="PANTHER" id="PTHR24006">
    <property type="entry name" value="UBIQUITIN CARBOXYL-TERMINAL HYDROLASE"/>
    <property type="match status" value="1"/>
</dbReference>
<feature type="transmembrane region" description="Helical" evidence="7">
    <location>
        <begin position="6"/>
        <end position="27"/>
    </location>
</feature>
<dbReference type="Gene3D" id="6.10.140.2220">
    <property type="match status" value="1"/>
</dbReference>
<feature type="region of interest" description="Disordered" evidence="6">
    <location>
        <begin position="981"/>
        <end position="1010"/>
    </location>
</feature>
<dbReference type="PROSITE" id="PS50235">
    <property type="entry name" value="USP_3"/>
    <property type="match status" value="1"/>
</dbReference>
<keyword evidence="4" id="KW-0862">Zinc</keyword>
<feature type="region of interest" description="Disordered" evidence="6">
    <location>
        <begin position="912"/>
        <end position="954"/>
    </location>
</feature>
<dbReference type="PROSITE" id="PS00972">
    <property type="entry name" value="USP_1"/>
    <property type="match status" value="1"/>
</dbReference>
<dbReference type="Pfam" id="PF00443">
    <property type="entry name" value="UCH"/>
    <property type="match status" value="1"/>
</dbReference>
<dbReference type="EMBL" id="JARPOI010000012">
    <property type="protein sequence ID" value="KAJ9166482.1"/>
    <property type="molecule type" value="Genomic_DNA"/>
</dbReference>
<feature type="region of interest" description="Disordered" evidence="6">
    <location>
        <begin position="123"/>
        <end position="242"/>
    </location>
</feature>
<feature type="compositionally biased region" description="Polar residues" evidence="6">
    <location>
        <begin position="123"/>
        <end position="132"/>
    </location>
</feature>
<evidence type="ECO:0000256" key="7">
    <source>
        <dbReference type="SAM" id="Phobius"/>
    </source>
</evidence>
<dbReference type="InterPro" id="IPR038765">
    <property type="entry name" value="Papain-like_cys_pep_sf"/>
</dbReference>
<feature type="compositionally biased region" description="Basic and acidic residues" evidence="6">
    <location>
        <begin position="1045"/>
        <end position="1058"/>
    </location>
</feature>
<dbReference type="InterPro" id="IPR018200">
    <property type="entry name" value="USP_CS"/>
</dbReference>
<keyword evidence="2" id="KW-0479">Metal-binding</keyword>
<evidence type="ECO:0000256" key="3">
    <source>
        <dbReference type="ARBA" id="ARBA00022771"/>
    </source>
</evidence>
<proteinExistence type="inferred from homology"/>
<comment type="similarity">
    <text evidence="1">Belongs to the peptidase C19 family.</text>
</comment>
<protein>
    <submittedName>
        <fullName evidence="10">Uncharacterized protein</fullName>
    </submittedName>
</protein>
<evidence type="ECO:0000313" key="11">
    <source>
        <dbReference type="Proteomes" id="UP001174677"/>
    </source>
</evidence>
<keyword evidence="7" id="KW-0812">Transmembrane</keyword>
<feature type="domain" description="MYND-type" evidence="9">
    <location>
        <begin position="75"/>
        <end position="112"/>
    </location>
</feature>
<evidence type="ECO:0000313" key="10">
    <source>
        <dbReference type="EMBL" id="KAJ9166482.1"/>
    </source>
</evidence>